<feature type="domain" description="Ubiquitin fusion degradation protein UFD1 N-terminal subdomain 2" evidence="8">
    <location>
        <begin position="108"/>
        <end position="182"/>
    </location>
</feature>
<dbReference type="Pfam" id="PF03152">
    <property type="entry name" value="UFD1_N1"/>
    <property type="match status" value="1"/>
</dbReference>
<dbReference type="GO" id="GO:0031593">
    <property type="term" value="F:polyubiquitin modification-dependent protein binding"/>
    <property type="evidence" value="ECO:0007669"/>
    <property type="project" value="TreeGrafter"/>
</dbReference>
<dbReference type="Gene3D" id="2.60.120.380">
    <property type="match status" value="1"/>
</dbReference>
<keyword evidence="3" id="KW-0833">Ubl conjugation pathway</keyword>
<accession>A0A8H7RQI7</accession>
<gene>
    <name evidence="9" type="ORF">INT47_000978</name>
</gene>
<proteinExistence type="inferred from homology"/>
<comment type="similarity">
    <text evidence="1">Belongs to the UFD1 family.</text>
</comment>
<reference evidence="9" key="1">
    <citation type="submission" date="2020-12" db="EMBL/GenBank/DDBJ databases">
        <title>Metabolic potential, ecology and presence of endohyphal bacteria is reflected in genomic diversity of Mucoromycotina.</title>
        <authorList>
            <person name="Muszewska A."/>
            <person name="Okrasinska A."/>
            <person name="Steczkiewicz K."/>
            <person name="Drgas O."/>
            <person name="Orlowska M."/>
            <person name="Perlinska-Lenart U."/>
            <person name="Aleksandrzak-Piekarczyk T."/>
            <person name="Szatraj K."/>
            <person name="Zielenkiewicz U."/>
            <person name="Pilsyk S."/>
            <person name="Malc E."/>
            <person name="Mieczkowski P."/>
            <person name="Kruszewska J.S."/>
            <person name="Biernat P."/>
            <person name="Pawlowska J."/>
        </authorList>
    </citation>
    <scope>NUCLEOTIDE SEQUENCE</scope>
    <source>
        <strain evidence="9">WA0000017839</strain>
    </source>
</reference>
<dbReference type="InterPro" id="IPR004854">
    <property type="entry name" value="Ufd1-like"/>
</dbReference>
<name>A0A8H7RQI7_9FUNG</name>
<dbReference type="Gene3D" id="3.10.330.10">
    <property type="match status" value="1"/>
</dbReference>
<dbReference type="Gene3D" id="6.10.130.10">
    <property type="entry name" value="Ubiquitin-protein ligase E3A, N-terminal zinc-binding domain (AZUL)"/>
    <property type="match status" value="1"/>
</dbReference>
<evidence type="ECO:0000259" key="7">
    <source>
        <dbReference type="Pfam" id="PF21366"/>
    </source>
</evidence>
<dbReference type="Pfam" id="PF21366">
    <property type="entry name" value="TRAFD1-XIAF1_ZnF"/>
    <property type="match status" value="1"/>
</dbReference>
<protein>
    <recommendedName>
        <fullName evidence="11">Ubiquitin-protein ligase E3A N-terminal zinc-binding domain-containing protein</fullName>
    </recommendedName>
</protein>
<organism evidence="9 10">
    <name type="scientific">Mucor saturninus</name>
    <dbReference type="NCBI Taxonomy" id="64648"/>
    <lineage>
        <taxon>Eukaryota</taxon>
        <taxon>Fungi</taxon>
        <taxon>Fungi incertae sedis</taxon>
        <taxon>Mucoromycota</taxon>
        <taxon>Mucoromycotina</taxon>
        <taxon>Mucoromycetes</taxon>
        <taxon>Mucorales</taxon>
        <taxon>Mucorineae</taxon>
        <taxon>Mucoraceae</taxon>
        <taxon>Mucor</taxon>
    </lineage>
</organism>
<dbReference type="Pfam" id="PF23580">
    <property type="entry name" value="Znf_XAF1_N"/>
    <property type="match status" value="1"/>
</dbReference>
<dbReference type="Proteomes" id="UP000603453">
    <property type="component" value="Unassembled WGS sequence"/>
</dbReference>
<dbReference type="OrthoDB" id="193703at2759"/>
<evidence type="ECO:0000313" key="10">
    <source>
        <dbReference type="Proteomes" id="UP000603453"/>
    </source>
</evidence>
<evidence type="ECO:0000313" key="9">
    <source>
        <dbReference type="EMBL" id="KAG2214422.1"/>
    </source>
</evidence>
<evidence type="ECO:0000256" key="4">
    <source>
        <dbReference type="ARBA" id="ARBA00022840"/>
    </source>
</evidence>
<evidence type="ECO:0000259" key="5">
    <source>
        <dbReference type="Pfam" id="PF03152"/>
    </source>
</evidence>
<dbReference type="InterPro" id="IPR042299">
    <property type="entry name" value="Ufd1-like_Nn"/>
</dbReference>
<evidence type="ECO:0008006" key="11">
    <source>
        <dbReference type="Google" id="ProtNLM"/>
    </source>
</evidence>
<evidence type="ECO:0000259" key="6">
    <source>
        <dbReference type="Pfam" id="PF16558"/>
    </source>
</evidence>
<feature type="domain" description="Ubiquitin-protein ligase E3A N-terminal zinc-binding" evidence="6">
    <location>
        <begin position="518"/>
        <end position="557"/>
    </location>
</feature>
<dbReference type="InterPro" id="IPR032353">
    <property type="entry name" value="AZUL"/>
</dbReference>
<evidence type="ECO:0000256" key="2">
    <source>
        <dbReference type="ARBA" id="ARBA00022741"/>
    </source>
</evidence>
<dbReference type="InterPro" id="IPR042556">
    <property type="entry name" value="AZUL_sf"/>
</dbReference>
<keyword evidence="4" id="KW-0067">ATP-binding</keyword>
<evidence type="ECO:0000259" key="8">
    <source>
        <dbReference type="Pfam" id="PF24842"/>
    </source>
</evidence>
<feature type="domain" description="Ubiquitin fusion degradation protein UFD1 N-terminal subdomain 1" evidence="5">
    <location>
        <begin position="19"/>
        <end position="107"/>
    </location>
</feature>
<dbReference type="SUPFAM" id="SSF54585">
    <property type="entry name" value="Cdc48 domain 2-like"/>
    <property type="match status" value="1"/>
</dbReference>
<dbReference type="Gene3D" id="2.40.40.50">
    <property type="entry name" value="Ubiquitin fusion degradation protein UFD1, N-terminal domain"/>
    <property type="match status" value="1"/>
</dbReference>
<dbReference type="AlphaFoldDB" id="A0A8H7RQI7"/>
<evidence type="ECO:0000256" key="1">
    <source>
        <dbReference type="ARBA" id="ARBA00006043"/>
    </source>
</evidence>
<dbReference type="GO" id="GO:0005524">
    <property type="term" value="F:ATP binding"/>
    <property type="evidence" value="ECO:0007669"/>
    <property type="project" value="UniProtKB-KW"/>
</dbReference>
<dbReference type="GO" id="GO:0006511">
    <property type="term" value="P:ubiquitin-dependent protein catabolic process"/>
    <property type="evidence" value="ECO:0007669"/>
    <property type="project" value="InterPro"/>
</dbReference>
<dbReference type="PANTHER" id="PTHR12555:SF15">
    <property type="entry name" value="FUSION DEGRADATION PROTEIN (UFD1), PUTATIVE (AFU_ORTHOLOGUE AFUA_4G04640)-RELATED"/>
    <property type="match status" value="1"/>
</dbReference>
<dbReference type="GO" id="GO:0036503">
    <property type="term" value="P:ERAD pathway"/>
    <property type="evidence" value="ECO:0007669"/>
    <property type="project" value="TreeGrafter"/>
</dbReference>
<keyword evidence="10" id="KW-1185">Reference proteome</keyword>
<dbReference type="Pfam" id="PF16558">
    <property type="entry name" value="AZUL"/>
    <property type="match status" value="1"/>
</dbReference>
<dbReference type="InterPro" id="IPR029067">
    <property type="entry name" value="CDC48_domain_2-like_sf"/>
</dbReference>
<sequence length="641" mass="72845">MDNQEFDHLKWTSHFTVESAPADLNDGDKIILPASALEQLLLKVGHSGSLPSPLTFELRHPHSNEIIHCGVKEFSSEGNTTQLPSWIMSALGLQQGDHVLIKLVILPKGTWTNLQPISTDYQQIADYRAALEAHLRAHYNTLTKGQVLSCRYGGRTYQFKVLDLKPQNAVSITDTDLEVDIKHDVAKDDVQTDIPIVQINDTLRIEIPSGYKYWKLALNNNRNVSIKLTVEAGDADIVCSTEKTPTLDNHEWSDLSSDNQRSLNLENLKSTHLHVGIHAYDKNTTVSWQAVPFTTVNMEVDEEDTTGKEQCKNCHAWVSQRSLVLHENFCLRNNVICSWGCGKVFKKDSQEFKDHWHCEECDYAADSDGPEKHIEYYHTPKKCTCTHFVTNSYEALAEHKRTTCPDKLITCRYCHILTAQGVMSLDSRDRLLGLHSHESYCGSRTIICQKCNKPIPIKDIQVHAKIHEVKRQQQTLPAMCCNQNCIRPRTKNRLSFCQYCFGPFWITEDDPKNAKLIQRVARRLHSQLTLGCGNEWCRNKYCASFTKDPKDATTAASLLIPMIKSLPRQLALPNPSPQLYFCVDETTTRKKFLAELLASESNGKYDLGWCVKAIENEQEDLDRAKNWLNINAPYNVTSESK</sequence>
<feature type="domain" description="TRAFD1/XAF1 zinc finger" evidence="7">
    <location>
        <begin position="434"/>
        <end position="464"/>
    </location>
</feature>
<comment type="caution">
    <text evidence="9">The sequence shown here is derived from an EMBL/GenBank/DDBJ whole genome shotgun (WGS) entry which is preliminary data.</text>
</comment>
<dbReference type="GO" id="GO:0034098">
    <property type="term" value="C:VCP-NPL4-UFD1 AAA ATPase complex"/>
    <property type="evidence" value="ECO:0007669"/>
    <property type="project" value="TreeGrafter"/>
</dbReference>
<dbReference type="Pfam" id="PF24842">
    <property type="entry name" value="UFD1_N2"/>
    <property type="match status" value="1"/>
</dbReference>
<dbReference type="EMBL" id="JAEPRD010000001">
    <property type="protein sequence ID" value="KAG2214422.1"/>
    <property type="molecule type" value="Genomic_DNA"/>
</dbReference>
<dbReference type="InterPro" id="IPR055417">
    <property type="entry name" value="UFD1_N1"/>
</dbReference>
<dbReference type="InterPro" id="IPR055418">
    <property type="entry name" value="UFD1_N2"/>
</dbReference>
<evidence type="ECO:0000256" key="3">
    <source>
        <dbReference type="ARBA" id="ARBA00022786"/>
    </source>
</evidence>
<keyword evidence="2" id="KW-0547">Nucleotide-binding</keyword>
<dbReference type="PANTHER" id="PTHR12555">
    <property type="entry name" value="UBIQUITIN FUSION DEGRADATON PROTEIN 1"/>
    <property type="match status" value="1"/>
</dbReference>
<dbReference type="InterPro" id="IPR049439">
    <property type="entry name" value="TRAFD1-XIAF1_Znf"/>
</dbReference>